<feature type="transmembrane region" description="Helical" evidence="1">
    <location>
        <begin position="131"/>
        <end position="149"/>
    </location>
</feature>
<dbReference type="Proteomes" id="UP000764045">
    <property type="component" value="Unassembled WGS sequence"/>
</dbReference>
<keyword evidence="1" id="KW-0812">Transmembrane</keyword>
<accession>A0A938WNA5</accession>
<feature type="transmembrane region" description="Helical" evidence="1">
    <location>
        <begin position="169"/>
        <end position="191"/>
    </location>
</feature>
<keyword evidence="3" id="KW-1185">Reference proteome</keyword>
<evidence type="ECO:0000313" key="2">
    <source>
        <dbReference type="EMBL" id="MBM6662137.1"/>
    </source>
</evidence>
<gene>
    <name evidence="2" type="ORF">H6B30_10310</name>
</gene>
<reference evidence="2 3" key="1">
    <citation type="journal article" date="2021" name="Sci. Rep.">
        <title>The distribution of antibiotic resistance genes in chicken gut microbiota commensals.</title>
        <authorList>
            <person name="Juricova H."/>
            <person name="Matiasovicova J."/>
            <person name="Kubasova T."/>
            <person name="Cejkova D."/>
            <person name="Rychlik I."/>
        </authorList>
    </citation>
    <scope>NUCLEOTIDE SEQUENCE [LARGE SCALE GENOMIC DNA]</scope>
    <source>
        <strain evidence="2 3">An819</strain>
    </source>
</reference>
<keyword evidence="1" id="KW-0472">Membrane</keyword>
<evidence type="ECO:0000256" key="1">
    <source>
        <dbReference type="SAM" id="Phobius"/>
    </source>
</evidence>
<comment type="caution">
    <text evidence="2">The sequence shown here is derived from an EMBL/GenBank/DDBJ whole genome shotgun (WGS) entry which is preliminary data.</text>
</comment>
<dbReference type="AlphaFoldDB" id="A0A938WNA5"/>
<organism evidence="2 3">
    <name type="scientific">Marseilla massiliensis</name>
    <dbReference type="NCBI Taxonomy" id="1841864"/>
    <lineage>
        <taxon>Bacteria</taxon>
        <taxon>Pseudomonadati</taxon>
        <taxon>Bacteroidota</taxon>
        <taxon>Bacteroidia</taxon>
        <taxon>Bacteroidales</taxon>
        <taxon>Prevotellaceae</taxon>
        <taxon>Marseilla</taxon>
    </lineage>
</organism>
<sequence>MLLFAPMLSSCYNQSSATPDAWDLTKRQIDSISFSTTHHYSQNYNFVVKADSLRLVCQAPDELPFDSVTVYNGDYVVVADFMTMPGDTIDSVWVKIARDQITQGWIRERAMLPGVEPDNYISQFIDTFSDVHLLLFLALVVSVGAAYGLRSLFKRNAMIVHFHDIDSFYPTLLTLLVAGAATLYASIQLFGPDSWRHFYYHPSLNPFALPPHLGLFISLVWAIIIVSLAAVEEIARQLSFVDTLLYLCGLAAVCAIDYVVFSISTLYYVGYPLFVAYAIFAIRRYFRNTRCRYICGNCGAKMLDKGVCPHCGAYNE</sequence>
<protein>
    <submittedName>
        <fullName evidence="2">Zinc ribbon domain-containing protein</fullName>
    </submittedName>
</protein>
<evidence type="ECO:0000313" key="3">
    <source>
        <dbReference type="Proteomes" id="UP000764045"/>
    </source>
</evidence>
<keyword evidence="1" id="KW-1133">Transmembrane helix</keyword>
<dbReference type="EMBL" id="JACJJL010000016">
    <property type="protein sequence ID" value="MBM6662137.1"/>
    <property type="molecule type" value="Genomic_DNA"/>
</dbReference>
<proteinExistence type="predicted"/>
<feature type="transmembrane region" description="Helical" evidence="1">
    <location>
        <begin position="267"/>
        <end position="286"/>
    </location>
</feature>
<feature type="transmembrane region" description="Helical" evidence="1">
    <location>
        <begin position="211"/>
        <end position="231"/>
    </location>
</feature>
<feature type="transmembrane region" description="Helical" evidence="1">
    <location>
        <begin position="243"/>
        <end position="261"/>
    </location>
</feature>
<name>A0A938WNA5_9BACT</name>